<feature type="transmembrane region" description="Helical" evidence="11">
    <location>
        <begin position="625"/>
        <end position="643"/>
    </location>
</feature>
<evidence type="ECO:0000259" key="13">
    <source>
        <dbReference type="Pfam" id="PF00662"/>
    </source>
</evidence>
<feature type="transmembrane region" description="Helical" evidence="11">
    <location>
        <begin position="600"/>
        <end position="618"/>
    </location>
</feature>
<feature type="transmembrane region" description="Helical" evidence="11">
    <location>
        <begin position="496"/>
        <end position="522"/>
    </location>
</feature>
<dbReference type="Proteomes" id="UP000218810">
    <property type="component" value="Unassembled WGS sequence"/>
</dbReference>
<keyword evidence="7" id="KW-0406">Ion transport</keyword>
<feature type="domain" description="MrpA C-terminal/MbhD" evidence="15">
    <location>
        <begin position="607"/>
        <end position="672"/>
    </location>
</feature>
<dbReference type="InterPro" id="IPR050616">
    <property type="entry name" value="CPA3_Na-H_Antiporter_A"/>
</dbReference>
<proteinExistence type="predicted"/>
<dbReference type="Pfam" id="PF04039">
    <property type="entry name" value="MnhB"/>
    <property type="match status" value="1"/>
</dbReference>
<evidence type="ECO:0000313" key="18">
    <source>
        <dbReference type="Proteomes" id="UP000218810"/>
    </source>
</evidence>
<sequence length="964" mass="100681">MTLTLALAVAFGIAAISPLLARMMGRDAGRPLAAMLGGLALYIWFAIPVDTVASVEWMPALGVELRLSLDPLARVFTMIVLGIGAVVMAYSSRYLGRGSGHGGYYGLMTLFAASMLGLVLADDVVVLFVAWEFTTLCSFFLITLAGPKGTQPAVRTLLVTVAGGLCLLTAAALMVVRTGTTVLSEILVDPVWSADPAFAAVIAVLIAMAAFTKSAQFPFQAWLPDAMVAATPVSAYLHAAAMVKAGIYLLLRFSEALHDVPVWNLLLISCGMTTAVLGAVFAMQRDDLKELLAYSTISQLGFLVATIGVGTPAAMVAAIIHTIAHALFKSSLFMFVGVVDHQTGTRAMSGLPRLYRIMPGTAIGVGLAAASMAGLPPLLGFVSKEWMFKSMLDAPGGAWAGPALGALAVFAATFTFAYSARFLLGGFVTHGPPAGPGPEPVHSTPETIEAPRASFFLPAALPAVLGLVLGLTGFLLEPTVAAAARASIGEGYEADFGLWHGFAPELFMSMIVITLGIVLVVVRHPVDRFLDRELAPITGVATVDALRRWAIAGGARVGDVTRTDRISRHVWAVLLVLVALAAVGVVAVRPEPEVGSPVRAEDWIVVVLLVVGTAAMVISRSRLGAVANVGIVGFAMALWFFTLGAVDVALTQLLVEVLTVVVIVLVLQRLPRAFHTVSRSRTLVSAAVAIVVGLASGAAVWAMTGRRELSEVGRYFLDNAEEDTGGINVVNTVLVDYRALDTLGELTVLGVAGLAVILALHARRALPRREVPLAVGADSPLLSARDNGVFLRTFARILGPLIVLLSLYFLVRGHNAPGGGFNSALIGGAGIAIYYLRAPSDEAARIRVPYVGVIAAGVIIGVVTGLAGFVDGSFLLPLHAYLGDVHLTTALVFDVGVYLAVLGVIMAAIDKLGGDDRSDEPAVPSPPPTGPGAEATAPAATEDADRVIDVTDNRDVADNREVQA</sequence>
<dbReference type="RefSeq" id="WP_095717993.1">
    <property type="nucleotide sequence ID" value="NZ_NTGA01000014.1"/>
</dbReference>
<dbReference type="OrthoDB" id="9811798at2"/>
<keyword evidence="3" id="KW-0050">Antiport</keyword>
<protein>
    <submittedName>
        <fullName evidence="17">Cation:proton antiporter</fullName>
    </submittedName>
</protein>
<organism evidence="17 18">
    <name type="scientific">Dietzia natronolimnaea</name>
    <dbReference type="NCBI Taxonomy" id="161920"/>
    <lineage>
        <taxon>Bacteria</taxon>
        <taxon>Bacillati</taxon>
        <taxon>Actinomycetota</taxon>
        <taxon>Actinomycetes</taxon>
        <taxon>Mycobacteriales</taxon>
        <taxon>Dietziaceae</taxon>
        <taxon>Dietzia</taxon>
    </lineage>
</organism>
<keyword evidence="18" id="KW-1185">Reference proteome</keyword>
<feature type="transmembrane region" description="Helical" evidence="11">
    <location>
        <begin position="32"/>
        <end position="52"/>
    </location>
</feature>
<feature type="transmembrane region" description="Helical" evidence="11">
    <location>
        <begin position="848"/>
        <end position="870"/>
    </location>
</feature>
<dbReference type="GO" id="GO:0005886">
    <property type="term" value="C:plasma membrane"/>
    <property type="evidence" value="ECO:0007669"/>
    <property type="project" value="UniProtKB-SubCell"/>
</dbReference>
<feature type="domain" description="MrpA C-terminal/MbhE" evidence="16">
    <location>
        <begin position="683"/>
        <end position="767"/>
    </location>
</feature>
<feature type="transmembrane region" description="Helical" evidence="11">
    <location>
        <begin position="455"/>
        <end position="476"/>
    </location>
</feature>
<dbReference type="Pfam" id="PF20501">
    <property type="entry name" value="MbhE"/>
    <property type="match status" value="1"/>
</dbReference>
<reference evidence="18" key="1">
    <citation type="submission" date="2017-09" db="EMBL/GenBank/DDBJ databases">
        <authorList>
            <person name="Zhang Y."/>
            <person name="Huang X."/>
            <person name="Liu J."/>
            <person name="Lu L."/>
            <person name="Peng K."/>
        </authorList>
    </citation>
    <scope>NUCLEOTIDE SEQUENCE [LARGE SCALE GENOMIC DNA]</scope>
    <source>
        <strain evidence="18">S-XJ-1</strain>
    </source>
</reference>
<dbReference type="AlphaFoldDB" id="A0A2A2WQV3"/>
<feature type="transmembrane region" description="Helical" evidence="11">
    <location>
        <begin position="196"/>
        <end position="215"/>
    </location>
</feature>
<feature type="domain" description="Na+/H+ antiporter MnhB subunit-related protein" evidence="14">
    <location>
        <begin position="791"/>
        <end position="906"/>
    </location>
</feature>
<keyword evidence="6 11" id="KW-1133">Transmembrane helix</keyword>
<evidence type="ECO:0000259" key="15">
    <source>
        <dbReference type="Pfam" id="PF13244"/>
    </source>
</evidence>
<dbReference type="PANTHER" id="PTHR43373:SF1">
    <property type="entry name" value="NA(+)_H(+) ANTIPORTER SUBUNIT A"/>
    <property type="match status" value="1"/>
</dbReference>
<dbReference type="NCBIfam" id="NF009290">
    <property type="entry name" value="PRK12650.1"/>
    <property type="match status" value="1"/>
</dbReference>
<dbReference type="PANTHER" id="PTHR43373">
    <property type="entry name" value="NA(+)/H(+) ANTIPORTER SUBUNIT"/>
    <property type="match status" value="1"/>
</dbReference>
<evidence type="ECO:0000256" key="2">
    <source>
        <dbReference type="ARBA" id="ARBA00022448"/>
    </source>
</evidence>
<feature type="transmembrane region" description="Helical" evidence="11">
    <location>
        <begin position="126"/>
        <end position="145"/>
    </location>
</feature>
<evidence type="ECO:0000256" key="4">
    <source>
        <dbReference type="ARBA" id="ARBA00022475"/>
    </source>
</evidence>
<keyword evidence="2" id="KW-0813">Transport</keyword>
<feature type="transmembrane region" description="Helical" evidence="11">
    <location>
        <begin position="315"/>
        <end position="339"/>
    </location>
</feature>
<feature type="transmembrane region" description="Helical" evidence="11">
    <location>
        <begin position="262"/>
        <end position="282"/>
    </location>
</feature>
<dbReference type="InterPro" id="IPR046806">
    <property type="entry name" value="MrpA_C/MbhE"/>
</dbReference>
<evidence type="ECO:0000256" key="10">
    <source>
        <dbReference type="SAM" id="MobiDB-lite"/>
    </source>
</evidence>
<feature type="transmembrane region" description="Helical" evidence="11">
    <location>
        <begin position="227"/>
        <end position="250"/>
    </location>
</feature>
<feature type="domain" description="NADH-Ubiquinone oxidoreductase (complex I) chain 5 N-terminal" evidence="13">
    <location>
        <begin position="58"/>
        <end position="97"/>
    </location>
</feature>
<dbReference type="Pfam" id="PF00361">
    <property type="entry name" value="Proton_antipo_M"/>
    <property type="match status" value="1"/>
</dbReference>
<dbReference type="PRINTS" id="PR01434">
    <property type="entry name" value="NADHDHGNASE5"/>
</dbReference>
<evidence type="ECO:0000313" key="17">
    <source>
        <dbReference type="EMBL" id="PAY23525.1"/>
    </source>
</evidence>
<keyword evidence="8 11" id="KW-0472">Membrane</keyword>
<evidence type="ECO:0000256" key="5">
    <source>
        <dbReference type="ARBA" id="ARBA00022692"/>
    </source>
</evidence>
<dbReference type="EMBL" id="NTGA01000014">
    <property type="protein sequence ID" value="PAY23525.1"/>
    <property type="molecule type" value="Genomic_DNA"/>
</dbReference>
<evidence type="ECO:0000259" key="16">
    <source>
        <dbReference type="Pfam" id="PF20501"/>
    </source>
</evidence>
<feature type="transmembrane region" description="Helical" evidence="11">
    <location>
        <begin position="649"/>
        <end position="670"/>
    </location>
</feature>
<evidence type="ECO:0000256" key="1">
    <source>
        <dbReference type="ARBA" id="ARBA00004651"/>
    </source>
</evidence>
<dbReference type="InterPro" id="IPR001516">
    <property type="entry name" value="Proton_antipo_N"/>
</dbReference>
<dbReference type="InterPro" id="IPR025383">
    <property type="entry name" value="MrpA_C/MbhD"/>
</dbReference>
<keyword evidence="4" id="KW-1003">Cell membrane</keyword>
<dbReference type="Pfam" id="PF13244">
    <property type="entry name" value="MbhD"/>
    <property type="match status" value="1"/>
</dbReference>
<dbReference type="GO" id="GO:0015297">
    <property type="term" value="F:antiporter activity"/>
    <property type="evidence" value="ECO:0007669"/>
    <property type="project" value="UniProtKB-KW"/>
</dbReference>
<evidence type="ECO:0000256" key="8">
    <source>
        <dbReference type="ARBA" id="ARBA00023136"/>
    </source>
</evidence>
<feature type="transmembrane region" description="Helical" evidence="11">
    <location>
        <begin position="72"/>
        <end position="90"/>
    </location>
</feature>
<dbReference type="InterPro" id="IPR007182">
    <property type="entry name" value="MnhB"/>
</dbReference>
<feature type="transmembrane region" description="Helical" evidence="11">
    <location>
        <begin position="682"/>
        <end position="703"/>
    </location>
</feature>
<keyword evidence="5 9" id="KW-0812">Transmembrane</keyword>
<evidence type="ECO:0000256" key="9">
    <source>
        <dbReference type="RuleBase" id="RU000320"/>
    </source>
</evidence>
<feature type="transmembrane region" description="Helical" evidence="11">
    <location>
        <begin position="360"/>
        <end position="379"/>
    </location>
</feature>
<feature type="transmembrane region" description="Helical" evidence="11">
    <location>
        <begin position="6"/>
        <end position="25"/>
    </location>
</feature>
<comment type="caution">
    <text evidence="17">The sequence shown here is derived from an EMBL/GenBank/DDBJ whole genome shotgun (WGS) entry which is preliminary data.</text>
</comment>
<feature type="transmembrane region" description="Helical" evidence="11">
    <location>
        <begin position="816"/>
        <end position="836"/>
    </location>
</feature>
<accession>A0A2A2WQV3</accession>
<feature type="transmembrane region" description="Helical" evidence="11">
    <location>
        <begin position="890"/>
        <end position="909"/>
    </location>
</feature>
<feature type="region of interest" description="Disordered" evidence="10">
    <location>
        <begin position="915"/>
        <end position="964"/>
    </location>
</feature>
<feature type="transmembrane region" description="Helical" evidence="11">
    <location>
        <begin position="789"/>
        <end position="810"/>
    </location>
</feature>
<comment type="subcellular location">
    <subcellularLocation>
        <location evidence="1">Cell membrane</location>
        <topology evidence="1">Multi-pass membrane protein</topology>
    </subcellularLocation>
    <subcellularLocation>
        <location evidence="9">Membrane</location>
        <topology evidence="9">Multi-pass membrane protein</topology>
    </subcellularLocation>
</comment>
<feature type="transmembrane region" description="Helical" evidence="11">
    <location>
        <begin position="570"/>
        <end position="588"/>
    </location>
</feature>
<feature type="compositionally biased region" description="Low complexity" evidence="10">
    <location>
        <begin position="931"/>
        <end position="941"/>
    </location>
</feature>
<evidence type="ECO:0000256" key="7">
    <source>
        <dbReference type="ARBA" id="ARBA00023065"/>
    </source>
</evidence>
<gene>
    <name evidence="17" type="ORF">CEY15_08080</name>
</gene>
<dbReference type="GO" id="GO:0006811">
    <property type="term" value="P:monoatomic ion transport"/>
    <property type="evidence" value="ECO:0007669"/>
    <property type="project" value="UniProtKB-KW"/>
</dbReference>
<feature type="transmembrane region" description="Helical" evidence="11">
    <location>
        <begin position="399"/>
        <end position="418"/>
    </location>
</feature>
<name>A0A2A2WQV3_9ACTN</name>
<evidence type="ECO:0000256" key="3">
    <source>
        <dbReference type="ARBA" id="ARBA00022449"/>
    </source>
</evidence>
<evidence type="ECO:0000256" key="6">
    <source>
        <dbReference type="ARBA" id="ARBA00022989"/>
    </source>
</evidence>
<feature type="transmembrane region" description="Helical" evidence="11">
    <location>
        <begin position="157"/>
        <end position="176"/>
    </location>
</feature>
<feature type="transmembrane region" description="Helical" evidence="11">
    <location>
        <begin position="291"/>
        <end position="309"/>
    </location>
</feature>
<dbReference type="Pfam" id="PF00662">
    <property type="entry name" value="Proton_antipo_N"/>
    <property type="match status" value="1"/>
</dbReference>
<feature type="compositionally biased region" description="Basic and acidic residues" evidence="10">
    <location>
        <begin position="943"/>
        <end position="964"/>
    </location>
</feature>
<feature type="transmembrane region" description="Helical" evidence="11">
    <location>
        <begin position="742"/>
        <end position="760"/>
    </location>
</feature>
<feature type="domain" description="NADH:quinone oxidoreductase/Mrp antiporter transmembrane" evidence="12">
    <location>
        <begin position="121"/>
        <end position="394"/>
    </location>
</feature>
<dbReference type="InterPro" id="IPR001750">
    <property type="entry name" value="ND/Mrp_TM"/>
</dbReference>
<feature type="transmembrane region" description="Helical" evidence="11">
    <location>
        <begin position="102"/>
        <end position="120"/>
    </location>
</feature>
<evidence type="ECO:0000256" key="11">
    <source>
        <dbReference type="SAM" id="Phobius"/>
    </source>
</evidence>
<evidence type="ECO:0000259" key="14">
    <source>
        <dbReference type="Pfam" id="PF04039"/>
    </source>
</evidence>
<evidence type="ECO:0000259" key="12">
    <source>
        <dbReference type="Pfam" id="PF00361"/>
    </source>
</evidence>